<dbReference type="EMBL" id="JACVVK020000623">
    <property type="protein sequence ID" value="KAK7462109.1"/>
    <property type="molecule type" value="Genomic_DNA"/>
</dbReference>
<sequence>MKDELSLFMRIVQTRYKSVTMAISNDKLTMQALKQHDKIHPRFQATTGSGAGVKDGAKVSHHRNFGCELFHTNTAVRISIQSVGWHALNITCCLKDMTSHQSTTKAILVGRTTSIVCCLGFKLDSVRQTRGL</sequence>
<keyword evidence="2" id="KW-1185">Reference proteome</keyword>
<evidence type="ECO:0000313" key="1">
    <source>
        <dbReference type="EMBL" id="KAK7462109.1"/>
    </source>
</evidence>
<reference evidence="1 2" key="1">
    <citation type="journal article" date="2023" name="Sci. Data">
        <title>Genome assembly of the Korean intertidal mud-creeper Batillaria attramentaria.</title>
        <authorList>
            <person name="Patra A.K."/>
            <person name="Ho P.T."/>
            <person name="Jun S."/>
            <person name="Lee S.J."/>
            <person name="Kim Y."/>
            <person name="Won Y.J."/>
        </authorList>
    </citation>
    <scope>NUCLEOTIDE SEQUENCE [LARGE SCALE GENOMIC DNA]</scope>
    <source>
        <strain evidence="1">Wonlab-2016</strain>
    </source>
</reference>
<gene>
    <name evidence="1" type="ORF">BaRGS_00038481</name>
</gene>
<protein>
    <submittedName>
        <fullName evidence="1">Uncharacterized protein</fullName>
    </submittedName>
</protein>
<comment type="caution">
    <text evidence="1">The sequence shown here is derived from an EMBL/GenBank/DDBJ whole genome shotgun (WGS) entry which is preliminary data.</text>
</comment>
<proteinExistence type="predicted"/>
<dbReference type="Proteomes" id="UP001519460">
    <property type="component" value="Unassembled WGS sequence"/>
</dbReference>
<dbReference type="AlphaFoldDB" id="A0ABD0J653"/>
<organism evidence="1 2">
    <name type="scientific">Batillaria attramentaria</name>
    <dbReference type="NCBI Taxonomy" id="370345"/>
    <lineage>
        <taxon>Eukaryota</taxon>
        <taxon>Metazoa</taxon>
        <taxon>Spiralia</taxon>
        <taxon>Lophotrochozoa</taxon>
        <taxon>Mollusca</taxon>
        <taxon>Gastropoda</taxon>
        <taxon>Caenogastropoda</taxon>
        <taxon>Sorbeoconcha</taxon>
        <taxon>Cerithioidea</taxon>
        <taxon>Batillariidae</taxon>
        <taxon>Batillaria</taxon>
    </lineage>
</organism>
<name>A0ABD0J653_9CAEN</name>
<accession>A0ABD0J653</accession>
<evidence type="ECO:0000313" key="2">
    <source>
        <dbReference type="Proteomes" id="UP001519460"/>
    </source>
</evidence>